<organism evidence="1">
    <name type="scientific">Arundo donax</name>
    <name type="common">Giant reed</name>
    <name type="synonym">Donax arundinaceus</name>
    <dbReference type="NCBI Taxonomy" id="35708"/>
    <lineage>
        <taxon>Eukaryota</taxon>
        <taxon>Viridiplantae</taxon>
        <taxon>Streptophyta</taxon>
        <taxon>Embryophyta</taxon>
        <taxon>Tracheophyta</taxon>
        <taxon>Spermatophyta</taxon>
        <taxon>Magnoliopsida</taxon>
        <taxon>Liliopsida</taxon>
        <taxon>Poales</taxon>
        <taxon>Poaceae</taxon>
        <taxon>PACMAD clade</taxon>
        <taxon>Arundinoideae</taxon>
        <taxon>Arundineae</taxon>
        <taxon>Arundo</taxon>
    </lineage>
</organism>
<protein>
    <submittedName>
        <fullName evidence="1">Uncharacterized protein</fullName>
    </submittedName>
</protein>
<reference evidence="1" key="2">
    <citation type="journal article" date="2015" name="Data Brief">
        <title>Shoot transcriptome of the giant reed, Arundo donax.</title>
        <authorList>
            <person name="Barrero R.A."/>
            <person name="Guerrero F.D."/>
            <person name="Moolhuijzen P."/>
            <person name="Goolsby J.A."/>
            <person name="Tidwell J."/>
            <person name="Bellgard S.E."/>
            <person name="Bellgard M.I."/>
        </authorList>
    </citation>
    <scope>NUCLEOTIDE SEQUENCE</scope>
    <source>
        <tissue evidence="1">Shoot tissue taken approximately 20 cm above the soil surface</tissue>
    </source>
</reference>
<reference evidence="1" key="1">
    <citation type="submission" date="2014-09" db="EMBL/GenBank/DDBJ databases">
        <authorList>
            <person name="Magalhaes I.L.F."/>
            <person name="Oliveira U."/>
            <person name="Santos F.R."/>
            <person name="Vidigal T.H.D.A."/>
            <person name="Brescovit A.D."/>
            <person name="Santos A.J."/>
        </authorList>
    </citation>
    <scope>NUCLEOTIDE SEQUENCE</scope>
    <source>
        <tissue evidence="1">Shoot tissue taken approximately 20 cm above the soil surface</tissue>
    </source>
</reference>
<accession>A0A0A9FQS9</accession>
<evidence type="ECO:0000313" key="1">
    <source>
        <dbReference type="EMBL" id="JAE12676.1"/>
    </source>
</evidence>
<name>A0A0A9FQS9_ARUDO</name>
<dbReference type="EMBL" id="GBRH01185220">
    <property type="protein sequence ID" value="JAE12676.1"/>
    <property type="molecule type" value="Transcribed_RNA"/>
</dbReference>
<dbReference type="AlphaFoldDB" id="A0A0A9FQS9"/>
<proteinExistence type="predicted"/>
<sequence>MIKKEMLLCFYYQRYLFFVFFCIL</sequence>